<dbReference type="PANTHER" id="PTHR44845">
    <property type="entry name" value="CARRIER DOMAIN-CONTAINING PROTEIN"/>
    <property type="match status" value="1"/>
</dbReference>
<keyword evidence="1" id="KW-0596">Phosphopantetheine</keyword>
<dbReference type="Pfam" id="PF07993">
    <property type="entry name" value="NAD_binding_4"/>
    <property type="match status" value="1"/>
</dbReference>
<dbReference type="InterPro" id="IPR036736">
    <property type="entry name" value="ACP-like_sf"/>
</dbReference>
<dbReference type="SUPFAM" id="SSF51735">
    <property type="entry name" value="NAD(P)-binding Rossmann-fold domains"/>
    <property type="match status" value="1"/>
</dbReference>
<dbReference type="PANTHER" id="PTHR44845:SF6">
    <property type="entry name" value="BETA-ALANINE-ACTIVATING ENZYME"/>
    <property type="match status" value="1"/>
</dbReference>
<dbReference type="Gene3D" id="3.30.300.30">
    <property type="match status" value="1"/>
</dbReference>
<evidence type="ECO:0000256" key="1">
    <source>
        <dbReference type="ARBA" id="ARBA00022450"/>
    </source>
</evidence>
<dbReference type="Pfam" id="PF00550">
    <property type="entry name" value="PP-binding"/>
    <property type="match status" value="1"/>
</dbReference>
<dbReference type="Gene3D" id="1.10.1200.10">
    <property type="entry name" value="ACP-like"/>
    <property type="match status" value="1"/>
</dbReference>
<protein>
    <submittedName>
        <fullName evidence="4">Amino acid adenylation domain-containing protein</fullName>
    </submittedName>
</protein>
<dbReference type="NCBIfam" id="TIGR01733">
    <property type="entry name" value="AA-adenyl-dom"/>
    <property type="match status" value="1"/>
</dbReference>
<gene>
    <name evidence="4" type="ORF">FE394_14435</name>
</gene>
<dbReference type="InterPro" id="IPR010080">
    <property type="entry name" value="Thioester_reductase-like_dom"/>
</dbReference>
<keyword evidence="5" id="KW-1185">Reference proteome</keyword>
<dbReference type="InterPro" id="IPR009081">
    <property type="entry name" value="PP-bd_ACP"/>
</dbReference>
<dbReference type="CDD" id="cd05930">
    <property type="entry name" value="A_NRPS"/>
    <property type="match status" value="1"/>
</dbReference>
<comment type="caution">
    <text evidence="4">The sequence shown here is derived from an EMBL/GenBank/DDBJ whole genome shotgun (WGS) entry which is preliminary data.</text>
</comment>
<dbReference type="InterPro" id="IPR025110">
    <property type="entry name" value="AMP-bd_C"/>
</dbReference>
<organism evidence="4 5">
    <name type="scientific">Xenorhabdus littoralis</name>
    <dbReference type="NCBI Taxonomy" id="2582835"/>
    <lineage>
        <taxon>Bacteria</taxon>
        <taxon>Pseudomonadati</taxon>
        <taxon>Pseudomonadota</taxon>
        <taxon>Gammaproteobacteria</taxon>
        <taxon>Enterobacterales</taxon>
        <taxon>Morganellaceae</taxon>
        <taxon>Xenorhabdus</taxon>
    </lineage>
</organism>
<evidence type="ECO:0000256" key="2">
    <source>
        <dbReference type="ARBA" id="ARBA00022553"/>
    </source>
</evidence>
<feature type="domain" description="Carrier" evidence="3">
    <location>
        <begin position="535"/>
        <end position="610"/>
    </location>
</feature>
<evidence type="ECO:0000313" key="4">
    <source>
        <dbReference type="EMBL" id="MDX8000361.1"/>
    </source>
</evidence>
<dbReference type="SUPFAM" id="SSF56801">
    <property type="entry name" value="Acetyl-CoA synthetase-like"/>
    <property type="match status" value="1"/>
</dbReference>
<dbReference type="InterPro" id="IPR036291">
    <property type="entry name" value="NAD(P)-bd_dom_sf"/>
</dbReference>
<dbReference type="SUPFAM" id="SSF47336">
    <property type="entry name" value="ACP-like"/>
    <property type="match status" value="1"/>
</dbReference>
<dbReference type="Gene3D" id="3.40.50.980">
    <property type="match status" value="2"/>
</dbReference>
<dbReference type="Gene3D" id="2.30.38.10">
    <property type="entry name" value="Luciferase, Domain 3"/>
    <property type="match status" value="1"/>
</dbReference>
<keyword evidence="2" id="KW-0597">Phosphoprotein</keyword>
<dbReference type="Proteomes" id="UP001271640">
    <property type="component" value="Unassembled WGS sequence"/>
</dbReference>
<dbReference type="EMBL" id="VCDP01000058">
    <property type="protein sequence ID" value="MDX8000361.1"/>
    <property type="molecule type" value="Genomic_DNA"/>
</dbReference>
<sequence>MIEKHIEVVSDSQLVEEKPKESTNFSLIDIFIQKATEYPEHPAITTTERTINYRELTKKAQSLAVHLYKMGVQHETPVAILLEPGIEHIIAQVAILLAGGSCVPLDPTMPDQRLCFMLQDLQINLTLTDIQSKERALSTNFVIMDQDVPETSEFVYLSNVHRGKNHRTHIFFTSGTTGIPKAVEIEAKSIIRLVVNPTYVDLRNTDRIACIANTTFDISLFEIWGALLNGASIVIIPRKIVVEPYLFKATLEQFSVSLMIITAALFNLVANSCPQAFRGLRYLIVGGEALNPYTLRKVLQSSPPQHLMNGYGPTESTSVALIYEIMLDQLTEEDNVPIGKPIDKTEIYILDDQQQLVAPGKIGEICLGGEGLARGYWNRPEINSQRFMMVDIKKNNEFKRVYRTGDLGWQRPDGIFMYAGRVDNQIKIRGHRIELEEIEAQLLKSQLLKSTAVSVVKKENIEPYLVGFIVPKDPKTFSKQALLQWINLSLPDYMVPRLTVVEHIPLTNNGKIDRLRLLTEYSKYQEQQRLSQSDTKMSKEESVVLNIWQKTLDRYDITLDSDFFQLGGSSLQASRLIIEIARKMQCHLPVQILYDAPTPRKLVKNLQQNKQESSDLLAIMLKDSLLPSDIQPLSQPLQPWLTPKTGRVLLTGATGFLGAFFLRDLLAKTEINQVVCLVRAHNNDSALVRVKYNLNQYGLWKEEFLSRLHVIASDLSKPLLALNQQLYEQLSVECDVIFHLAAHVNYIQPYSAHYSGNISGTLNMLHFAVSKKVKPLHYVSTAAVFGPAKLFSSVTKIYEDDDIMPYLNGLKYDSGYSQSQWVTERIIWQARDRGIPLAVYRPGFIMGDSLTGASNPKDFIARLVQGCIKIDAYPLLNNQREEFVPVNYISQALLNISQDNSGLGKAYHLVTPDNQQSIDMNSFFELLNQCGYPLKGLHYSEWLEKLEADPTLEDNPLMPLLPMLSEKVYEQLTRWELYGNMPVYDTKNTESALKGKHEFYSPMNNHLLELYISYWKQNDSLS</sequence>
<dbReference type="InterPro" id="IPR000873">
    <property type="entry name" value="AMP-dep_synth/lig_dom"/>
</dbReference>
<dbReference type="Gene3D" id="3.40.50.720">
    <property type="entry name" value="NAD(P)-binding Rossmann-like Domain"/>
    <property type="match status" value="1"/>
</dbReference>
<dbReference type="CDD" id="cd05235">
    <property type="entry name" value="SDR_e1"/>
    <property type="match status" value="1"/>
</dbReference>
<dbReference type="Pfam" id="PF13193">
    <property type="entry name" value="AMP-binding_C"/>
    <property type="match status" value="1"/>
</dbReference>
<evidence type="ECO:0000259" key="3">
    <source>
        <dbReference type="PROSITE" id="PS50075"/>
    </source>
</evidence>
<dbReference type="InterPro" id="IPR045851">
    <property type="entry name" value="AMP-bd_C_sf"/>
</dbReference>
<dbReference type="PROSITE" id="PS50075">
    <property type="entry name" value="CARRIER"/>
    <property type="match status" value="1"/>
</dbReference>
<name>A0ABU4SNX6_9GAMM</name>
<accession>A0ABU4SNX6</accession>
<reference evidence="5" key="1">
    <citation type="journal article" date="2024" name="Toxins">
        <title>Genome Sequence Analysis of Native Xenorhabdus Strains Isolated from Entomopathogenic Nematodes in Argentina.</title>
        <authorList>
            <person name="Palma L."/>
            <person name="Frizzo L."/>
            <person name="Kaiser S."/>
            <person name="Berry C."/>
            <person name="Caballero P."/>
            <person name="Bode H.B."/>
            <person name="Del Valle E.E."/>
        </authorList>
    </citation>
    <scope>NUCLEOTIDE SEQUENCE [LARGE SCALE GENOMIC DNA]</scope>
    <source>
        <strain evidence="5">Reich</strain>
    </source>
</reference>
<dbReference type="PROSITE" id="PS00455">
    <property type="entry name" value="AMP_BINDING"/>
    <property type="match status" value="1"/>
</dbReference>
<dbReference type="InterPro" id="IPR013120">
    <property type="entry name" value="FAR_NAD-bd"/>
</dbReference>
<dbReference type="RefSeq" id="WP_319927069.1">
    <property type="nucleotide sequence ID" value="NZ_VCDP01000058.1"/>
</dbReference>
<dbReference type="InterPro" id="IPR020845">
    <property type="entry name" value="AMP-binding_CS"/>
</dbReference>
<dbReference type="NCBIfam" id="TIGR01746">
    <property type="entry name" value="Thioester-redct"/>
    <property type="match status" value="1"/>
</dbReference>
<proteinExistence type="predicted"/>
<dbReference type="Pfam" id="PF00501">
    <property type="entry name" value="AMP-binding"/>
    <property type="match status" value="1"/>
</dbReference>
<evidence type="ECO:0000313" key="5">
    <source>
        <dbReference type="Proteomes" id="UP001271640"/>
    </source>
</evidence>
<dbReference type="InterPro" id="IPR010071">
    <property type="entry name" value="AA_adenyl_dom"/>
</dbReference>